<dbReference type="NCBIfam" id="TIGR02466">
    <property type="entry name" value="TIGR02466 family protein"/>
    <property type="match status" value="1"/>
</dbReference>
<sequence>MTIEEHSVKVIPMFSVPLFQTNIGPPDAITKAWIVNLDYPQGRVGVTAGIGLVEEDPTKQGFHILNNPQLKSLKIKIQKAIDYFVHDILDITDDVTVSIETSWINQYKQGEHNMLHNHTNSILSGVYYIDFPPNSGNITFSKTNLYNNIFPMQLMPQSKGKKNNQYNLSGYEIVPETGNVLIFPSFLHHGVPPNPTKQDRYSLAFNTYIRGEIGHGPS</sequence>
<dbReference type="Pfam" id="PF13759">
    <property type="entry name" value="2OG-FeII_Oxy_5"/>
    <property type="match status" value="1"/>
</dbReference>
<dbReference type="SUPFAM" id="SSF51197">
    <property type="entry name" value="Clavaminate synthase-like"/>
    <property type="match status" value="1"/>
</dbReference>
<dbReference type="EMBL" id="UINC01032327">
    <property type="protein sequence ID" value="SVB19809.1"/>
    <property type="molecule type" value="Genomic_DNA"/>
</dbReference>
<evidence type="ECO:0000313" key="1">
    <source>
        <dbReference type="EMBL" id="SVB19809.1"/>
    </source>
</evidence>
<dbReference type="AlphaFoldDB" id="A0A382C1T6"/>
<reference evidence="1" key="1">
    <citation type="submission" date="2018-05" db="EMBL/GenBank/DDBJ databases">
        <authorList>
            <person name="Lanie J.A."/>
            <person name="Ng W.-L."/>
            <person name="Kazmierczak K.M."/>
            <person name="Andrzejewski T.M."/>
            <person name="Davidsen T.M."/>
            <person name="Wayne K.J."/>
            <person name="Tettelin H."/>
            <person name="Glass J.I."/>
            <person name="Rusch D."/>
            <person name="Podicherti R."/>
            <person name="Tsui H.-C.T."/>
            <person name="Winkler M.E."/>
        </authorList>
    </citation>
    <scope>NUCLEOTIDE SEQUENCE</scope>
</reference>
<organism evidence="1">
    <name type="scientific">marine metagenome</name>
    <dbReference type="NCBI Taxonomy" id="408172"/>
    <lineage>
        <taxon>unclassified sequences</taxon>
        <taxon>metagenomes</taxon>
        <taxon>ecological metagenomes</taxon>
    </lineage>
</organism>
<protein>
    <recommendedName>
        <fullName evidence="2">Fe2OG dioxygenase domain-containing protein</fullName>
    </recommendedName>
</protein>
<dbReference type="InterPro" id="IPR012668">
    <property type="entry name" value="CHP02466"/>
</dbReference>
<name>A0A382C1T6_9ZZZZ</name>
<proteinExistence type="predicted"/>
<gene>
    <name evidence="1" type="ORF">METZ01_LOCUS172663</name>
</gene>
<accession>A0A382C1T6</accession>
<feature type="non-terminal residue" evidence="1">
    <location>
        <position position="218"/>
    </location>
</feature>
<evidence type="ECO:0008006" key="2">
    <source>
        <dbReference type="Google" id="ProtNLM"/>
    </source>
</evidence>
<dbReference type="Gene3D" id="2.60.120.620">
    <property type="entry name" value="q2cbj1_9rhob like domain"/>
    <property type="match status" value="1"/>
</dbReference>